<dbReference type="GO" id="GO:0042147">
    <property type="term" value="P:retrograde transport, endosome to Golgi"/>
    <property type="evidence" value="ECO:0007669"/>
    <property type="project" value="TreeGrafter"/>
</dbReference>
<gene>
    <name evidence="12" type="primary">PTM1</name>
    <name evidence="12" type="ORF">A0J61_08476</name>
</gene>
<evidence type="ECO:0000259" key="11">
    <source>
        <dbReference type="Pfam" id="PF21902"/>
    </source>
</evidence>
<evidence type="ECO:0000256" key="8">
    <source>
        <dbReference type="SAM" id="Phobius"/>
    </source>
</evidence>
<dbReference type="GO" id="GO:0016020">
    <property type="term" value="C:membrane"/>
    <property type="evidence" value="ECO:0007669"/>
    <property type="project" value="UniProtKB-SubCell"/>
</dbReference>
<feature type="transmembrane region" description="Helical" evidence="8">
    <location>
        <begin position="250"/>
        <end position="281"/>
    </location>
</feature>
<evidence type="ECO:0000256" key="7">
    <source>
        <dbReference type="SAM" id="MobiDB-lite"/>
    </source>
</evidence>
<keyword evidence="4 9" id="KW-0732">Signal</keyword>
<evidence type="ECO:0000256" key="5">
    <source>
        <dbReference type="ARBA" id="ARBA00022989"/>
    </source>
</evidence>
<evidence type="ECO:0000313" key="13">
    <source>
        <dbReference type="Proteomes" id="UP000093000"/>
    </source>
</evidence>
<dbReference type="Pfam" id="PF06814">
    <property type="entry name" value="GOST_TM"/>
    <property type="match status" value="1"/>
</dbReference>
<evidence type="ECO:0000256" key="9">
    <source>
        <dbReference type="SAM" id="SignalP"/>
    </source>
</evidence>
<feature type="transmembrane region" description="Helical" evidence="8">
    <location>
        <begin position="406"/>
        <end position="427"/>
    </location>
</feature>
<keyword evidence="3 8" id="KW-0812">Transmembrane</keyword>
<keyword evidence="13" id="KW-1185">Reference proteome</keyword>
<dbReference type="PANTHER" id="PTHR21229:SF1">
    <property type="entry name" value="GH17801P"/>
    <property type="match status" value="1"/>
</dbReference>
<evidence type="ECO:0000256" key="4">
    <source>
        <dbReference type="ARBA" id="ARBA00022729"/>
    </source>
</evidence>
<evidence type="ECO:0000256" key="6">
    <source>
        <dbReference type="ARBA" id="ARBA00023136"/>
    </source>
</evidence>
<feature type="chain" id="PRO_5008889535" evidence="9">
    <location>
        <begin position="23"/>
        <end position="562"/>
    </location>
</feature>
<name>A0A1C7N811_9FUNG</name>
<protein>
    <submittedName>
        <fullName evidence="12">Membrane protein PTM1</fullName>
    </submittedName>
</protein>
<feature type="transmembrane region" description="Helical" evidence="8">
    <location>
        <begin position="293"/>
        <end position="314"/>
    </location>
</feature>
<dbReference type="Pfam" id="PF21902">
    <property type="entry name" value="PTM1-like_N"/>
    <property type="match status" value="1"/>
</dbReference>
<comment type="subcellular location">
    <subcellularLocation>
        <location evidence="1">Membrane</location>
        <topology evidence="1">Multi-pass membrane protein</topology>
    </subcellularLocation>
</comment>
<evidence type="ECO:0000256" key="2">
    <source>
        <dbReference type="ARBA" id="ARBA00007883"/>
    </source>
</evidence>
<feature type="region of interest" description="Disordered" evidence="7">
    <location>
        <begin position="511"/>
        <end position="562"/>
    </location>
</feature>
<keyword evidence="6 8" id="KW-0472">Membrane</keyword>
<evidence type="ECO:0000313" key="12">
    <source>
        <dbReference type="EMBL" id="OBZ83474.1"/>
    </source>
</evidence>
<dbReference type="GO" id="GO:0005829">
    <property type="term" value="C:cytosol"/>
    <property type="evidence" value="ECO:0007669"/>
    <property type="project" value="GOC"/>
</dbReference>
<dbReference type="InParanoid" id="A0A1C7N811"/>
<feature type="transmembrane region" description="Helical" evidence="8">
    <location>
        <begin position="366"/>
        <end position="386"/>
    </location>
</feature>
<feature type="domain" description="PTM1-like N-terminal" evidence="11">
    <location>
        <begin position="35"/>
        <end position="172"/>
    </location>
</feature>
<feature type="transmembrane region" description="Helical" evidence="8">
    <location>
        <begin position="320"/>
        <end position="345"/>
    </location>
</feature>
<dbReference type="InterPro" id="IPR053938">
    <property type="entry name" value="PTM1-like_N"/>
</dbReference>
<keyword evidence="5 8" id="KW-1133">Transmembrane helix</keyword>
<feature type="transmembrane region" description="Helical" evidence="8">
    <location>
        <begin position="186"/>
        <end position="205"/>
    </location>
</feature>
<dbReference type="STRING" id="101091.A0A1C7N811"/>
<dbReference type="InterPro" id="IPR053937">
    <property type="entry name" value="GOST_TM"/>
</dbReference>
<dbReference type="Proteomes" id="UP000093000">
    <property type="component" value="Unassembled WGS sequence"/>
</dbReference>
<comment type="caution">
    <text evidence="12">The sequence shown here is derived from an EMBL/GenBank/DDBJ whole genome shotgun (WGS) entry which is preliminary data.</text>
</comment>
<feature type="signal peptide" evidence="9">
    <location>
        <begin position="1"/>
        <end position="22"/>
    </location>
</feature>
<dbReference type="OrthoDB" id="19932at2759"/>
<dbReference type="FunCoup" id="A0A1C7N811">
    <property type="interactions" value="464"/>
</dbReference>
<feature type="transmembrane region" description="Helical" evidence="8">
    <location>
        <begin position="217"/>
        <end position="238"/>
    </location>
</feature>
<dbReference type="EMBL" id="LUGH01000656">
    <property type="protein sequence ID" value="OBZ83474.1"/>
    <property type="molecule type" value="Genomic_DNA"/>
</dbReference>
<evidence type="ECO:0000256" key="1">
    <source>
        <dbReference type="ARBA" id="ARBA00004141"/>
    </source>
</evidence>
<organism evidence="12 13">
    <name type="scientific">Choanephora cucurbitarum</name>
    <dbReference type="NCBI Taxonomy" id="101091"/>
    <lineage>
        <taxon>Eukaryota</taxon>
        <taxon>Fungi</taxon>
        <taxon>Fungi incertae sedis</taxon>
        <taxon>Mucoromycota</taxon>
        <taxon>Mucoromycotina</taxon>
        <taxon>Mucoromycetes</taxon>
        <taxon>Mucorales</taxon>
        <taxon>Mucorineae</taxon>
        <taxon>Choanephoraceae</taxon>
        <taxon>Choanephoroideae</taxon>
        <taxon>Choanephora</taxon>
    </lineage>
</organism>
<dbReference type="InterPro" id="IPR009637">
    <property type="entry name" value="GPR107/GPR108-like"/>
</dbReference>
<dbReference type="GO" id="GO:0005794">
    <property type="term" value="C:Golgi apparatus"/>
    <property type="evidence" value="ECO:0007669"/>
    <property type="project" value="TreeGrafter"/>
</dbReference>
<feature type="domain" description="GOST seven transmembrane" evidence="10">
    <location>
        <begin position="184"/>
        <end position="433"/>
    </location>
</feature>
<feature type="region of interest" description="Disordered" evidence="7">
    <location>
        <begin position="457"/>
        <end position="477"/>
    </location>
</feature>
<evidence type="ECO:0000259" key="10">
    <source>
        <dbReference type="Pfam" id="PF06814"/>
    </source>
</evidence>
<comment type="similarity">
    <text evidence="2">Belongs to the LU7TM family.</text>
</comment>
<sequence>MTTKALLVSYVILSILFGALNAEEVYLSSNDYSATSCSGVWSKEAIPGGSQPYIKVSVGGESLGKVSMLIYEWNDFDKLGVYDKQLKETVYVCDQSAVSHKLCKSSEIGQFLTNVPSDQVNSTSVFTPTFEMGGNNTEMALYKINYTGYYCVALVPAGNSNSTRFEAWVEWRFPYGELPATDYPKLLLYGALACVYTAVGLFWAIQSYRNWSDILPVQHFLSATIFYLIVEMAFNFGFWEAYNQTGQTSYGLLALVALLNAGRTSMSFFMLLIVCMGYSVVKPTLGSAMKKCIILACTHFFFGVVYTLGTMLLSPETAGLLILLVIFPLSITMTIFYVWTLNSITSTIHSLELRKQHVKVTMYKRLYRLLLFSVIAVVTIFILNMFAFSGRMAIDWAAKNWKYRWVMLDGLLNILYFIVFFVIVILWRPTSNNARYGLMQISQDEEEALDLEERLRQVEDPENNVSNTGASRNRERHHLEDDTAIFELGGELTDEEEDHQPITKNVELADFQNKNTNKSGYHRSGRKEEQSALLHVDQDEEEDDDEHIDDSERAGLTKNARK</sequence>
<dbReference type="PANTHER" id="PTHR21229">
    <property type="entry name" value="LUNG SEVEN TRANSMEMBRANE RECEPTOR"/>
    <property type="match status" value="1"/>
</dbReference>
<dbReference type="AlphaFoldDB" id="A0A1C7N811"/>
<proteinExistence type="inferred from homology"/>
<evidence type="ECO:0000256" key="3">
    <source>
        <dbReference type="ARBA" id="ARBA00022692"/>
    </source>
</evidence>
<accession>A0A1C7N811</accession>
<reference evidence="12 13" key="1">
    <citation type="submission" date="2016-03" db="EMBL/GenBank/DDBJ databases">
        <title>Choanephora cucurbitarum.</title>
        <authorList>
            <person name="Min B."/>
            <person name="Park H."/>
            <person name="Park J.-H."/>
            <person name="Shin H.-D."/>
            <person name="Choi I.-G."/>
        </authorList>
    </citation>
    <scope>NUCLEOTIDE SEQUENCE [LARGE SCALE GENOMIC DNA]</scope>
    <source>
        <strain evidence="12 13">KUS-F28377</strain>
    </source>
</reference>
<feature type="compositionally biased region" description="Acidic residues" evidence="7">
    <location>
        <begin position="538"/>
        <end position="549"/>
    </location>
</feature>